<dbReference type="InterPro" id="IPR012334">
    <property type="entry name" value="Pectin_lyas_fold"/>
</dbReference>
<name>A0A7K1Y264_9SPHI</name>
<gene>
    <name evidence="1" type="ORF">GS398_18850</name>
</gene>
<dbReference type="EMBL" id="WVHS01000005">
    <property type="protein sequence ID" value="MXV17364.1"/>
    <property type="molecule type" value="Genomic_DNA"/>
</dbReference>
<comment type="caution">
    <text evidence="1">The sequence shown here is derived from an EMBL/GenBank/DDBJ whole genome shotgun (WGS) entry which is preliminary data.</text>
</comment>
<dbReference type="SUPFAM" id="SSF51126">
    <property type="entry name" value="Pectin lyase-like"/>
    <property type="match status" value="1"/>
</dbReference>
<dbReference type="Proteomes" id="UP000451233">
    <property type="component" value="Unassembled WGS sequence"/>
</dbReference>
<reference evidence="1 2" key="1">
    <citation type="submission" date="2019-11" db="EMBL/GenBank/DDBJ databases">
        <title>Pedobacter sp. HMF7056 Genome sequencing and assembly.</title>
        <authorList>
            <person name="Kang H."/>
            <person name="Kim H."/>
            <person name="Joh K."/>
        </authorList>
    </citation>
    <scope>NUCLEOTIDE SEQUENCE [LARGE SCALE GENOMIC DNA]</scope>
    <source>
        <strain evidence="1 2">HMF7056</strain>
    </source>
</reference>
<dbReference type="AlphaFoldDB" id="A0A7K1Y264"/>
<dbReference type="PROSITE" id="PS51257">
    <property type="entry name" value="PROKAR_LIPOPROTEIN"/>
    <property type="match status" value="1"/>
</dbReference>
<dbReference type="RefSeq" id="WP_160908376.1">
    <property type="nucleotide sequence ID" value="NZ_WVHS01000005.1"/>
</dbReference>
<dbReference type="InterPro" id="IPR011050">
    <property type="entry name" value="Pectin_lyase_fold/virulence"/>
</dbReference>
<proteinExistence type="predicted"/>
<dbReference type="Gene3D" id="2.160.20.10">
    <property type="entry name" value="Single-stranded right-handed beta-helix, Pectin lyase-like"/>
    <property type="match status" value="1"/>
</dbReference>
<evidence type="ECO:0008006" key="3">
    <source>
        <dbReference type="Google" id="ProtNLM"/>
    </source>
</evidence>
<evidence type="ECO:0000313" key="1">
    <source>
        <dbReference type="EMBL" id="MXV17364.1"/>
    </source>
</evidence>
<sequence length="461" mass="51073">MRIFVLIFFSAALLASGCRKEDKISYDPSARLSFSGTSLFFDTLFTGVESASRRVTIYNRHDHALRISWLKLGRGKGSPFDLIIDGKSADSAGNIMVRGKDSLIVFIKATVPPTAEVAAFDVRDSITVLINGNRQSVELTAFGQNVNFYNDSIINQDRTWNNRLPYLVYRTLVVEANKTLTIQRGCRIYFHKDARLFVRGTLRVEGSFAEPVSFSGDRLEKLYTNLPGQWSGIHFSGTSTNNLIRNAVIRNALTAIRSDSVQGIAPKLVLANSIVKNMQVSGFSGYRTSLAAFNNLFYNCGQYLFYGAFGGTYNLKQNTFANEGFIFPRQMSSVYFSDFDPGKTPVITGELSLTLVNNIIWGSLATELVIERKATTGAATQLLLTNLFKTSNTSLLNPGNNFNADPFFISPQAGIYRLGNMSPALNKGIDLSMDPDFNNYLSVDLQNTKRNFPSEAGSYEN</sequence>
<keyword evidence="2" id="KW-1185">Reference proteome</keyword>
<evidence type="ECO:0000313" key="2">
    <source>
        <dbReference type="Proteomes" id="UP000451233"/>
    </source>
</evidence>
<accession>A0A7K1Y264</accession>
<organism evidence="1 2">
    <name type="scientific">Hufsiella ginkgonis</name>
    <dbReference type="NCBI Taxonomy" id="2695274"/>
    <lineage>
        <taxon>Bacteria</taxon>
        <taxon>Pseudomonadati</taxon>
        <taxon>Bacteroidota</taxon>
        <taxon>Sphingobacteriia</taxon>
        <taxon>Sphingobacteriales</taxon>
        <taxon>Sphingobacteriaceae</taxon>
        <taxon>Hufsiella</taxon>
    </lineage>
</organism>
<protein>
    <recommendedName>
        <fullName evidence="3">Right-handed parallel beta-helix repeat-containing protein</fullName>
    </recommendedName>
</protein>